<reference evidence="5 6" key="1">
    <citation type="journal article" date="2015" name="Genome Announc.">
        <title>Expanding the biotechnology potential of lactobacilli through comparative genomics of 213 strains and associated genera.</title>
        <authorList>
            <person name="Sun Z."/>
            <person name="Harris H.M."/>
            <person name="McCann A."/>
            <person name="Guo C."/>
            <person name="Argimon S."/>
            <person name="Zhang W."/>
            <person name="Yang X."/>
            <person name="Jeffery I.B."/>
            <person name="Cooney J.C."/>
            <person name="Kagawa T.F."/>
            <person name="Liu W."/>
            <person name="Song Y."/>
            <person name="Salvetti E."/>
            <person name="Wrobel A."/>
            <person name="Rasinkangas P."/>
            <person name="Parkhill J."/>
            <person name="Rea M.C."/>
            <person name="O'Sullivan O."/>
            <person name="Ritari J."/>
            <person name="Douillard F.P."/>
            <person name="Paul Ross R."/>
            <person name="Yang R."/>
            <person name="Briner A.E."/>
            <person name="Felis G.E."/>
            <person name="de Vos W.M."/>
            <person name="Barrangou R."/>
            <person name="Klaenhammer T.R."/>
            <person name="Caufield P.W."/>
            <person name="Cui Y."/>
            <person name="Zhang H."/>
            <person name="O'Toole P.W."/>
        </authorList>
    </citation>
    <scope>NUCLEOTIDE SEQUENCE [LARGE SCALE GENOMIC DNA]</scope>
    <source>
        <strain evidence="5 6">DSM 18527</strain>
    </source>
</reference>
<gene>
    <name evidence="5" type="ORF">FC83_GL003274</name>
</gene>
<dbReference type="GO" id="GO:0003700">
    <property type="term" value="F:DNA-binding transcription factor activity"/>
    <property type="evidence" value="ECO:0007669"/>
    <property type="project" value="InterPro"/>
</dbReference>
<organism evidence="5 6">
    <name type="scientific">Agrilactobacillus composti DSM 18527 = JCM 14202</name>
    <dbReference type="NCBI Taxonomy" id="1423734"/>
    <lineage>
        <taxon>Bacteria</taxon>
        <taxon>Bacillati</taxon>
        <taxon>Bacillota</taxon>
        <taxon>Bacilli</taxon>
        <taxon>Lactobacillales</taxon>
        <taxon>Lactobacillaceae</taxon>
        <taxon>Agrilactobacillus</taxon>
    </lineage>
</organism>
<dbReference type="PANTHER" id="PTHR42756">
    <property type="entry name" value="TRANSCRIPTIONAL REGULATOR, MARR"/>
    <property type="match status" value="1"/>
</dbReference>
<dbReference type="eggNOG" id="COG1846">
    <property type="taxonomic scope" value="Bacteria"/>
</dbReference>
<sequence>MNAELKPLNLSENNFMIISKLFNHPGVSQIELNRLIYRNHSIISKQIKRLQNMGYVEMKVDPANKTKRQLFLTDKGIAVNSKVQLIQASVNHWIVAELSESDRENFENILKQIFSNKNTEIQDILLS</sequence>
<protein>
    <recommendedName>
        <fullName evidence="4">HTH marR-type domain-containing protein</fullName>
    </recommendedName>
</protein>
<dbReference type="Gene3D" id="1.10.10.10">
    <property type="entry name" value="Winged helix-like DNA-binding domain superfamily/Winged helix DNA-binding domain"/>
    <property type="match status" value="1"/>
</dbReference>
<dbReference type="PROSITE" id="PS50995">
    <property type="entry name" value="HTH_MARR_2"/>
    <property type="match status" value="1"/>
</dbReference>
<keyword evidence="1" id="KW-0805">Transcription regulation</keyword>
<dbReference type="SUPFAM" id="SSF46785">
    <property type="entry name" value="Winged helix' DNA-binding domain"/>
    <property type="match status" value="1"/>
</dbReference>
<proteinExistence type="predicted"/>
<comment type="caution">
    <text evidence="5">The sequence shown here is derived from an EMBL/GenBank/DDBJ whole genome shotgun (WGS) entry which is preliminary data.</text>
</comment>
<dbReference type="PRINTS" id="PR00598">
    <property type="entry name" value="HTHMARR"/>
</dbReference>
<dbReference type="STRING" id="1423734.FC83_GL003274"/>
<evidence type="ECO:0000259" key="4">
    <source>
        <dbReference type="PROSITE" id="PS50995"/>
    </source>
</evidence>
<evidence type="ECO:0000313" key="6">
    <source>
        <dbReference type="Proteomes" id="UP000051236"/>
    </source>
</evidence>
<name>X0QIK1_9LACO</name>
<keyword evidence="6" id="KW-1185">Reference proteome</keyword>
<evidence type="ECO:0000256" key="2">
    <source>
        <dbReference type="ARBA" id="ARBA00023125"/>
    </source>
</evidence>
<dbReference type="SMART" id="SM00347">
    <property type="entry name" value="HTH_MARR"/>
    <property type="match status" value="1"/>
</dbReference>
<dbReference type="PATRIC" id="fig|1423734.3.peg.3326"/>
<dbReference type="AlphaFoldDB" id="X0QIK1"/>
<dbReference type="Proteomes" id="UP000051236">
    <property type="component" value="Unassembled WGS sequence"/>
</dbReference>
<dbReference type="Pfam" id="PF01047">
    <property type="entry name" value="MarR"/>
    <property type="match status" value="1"/>
</dbReference>
<evidence type="ECO:0000256" key="1">
    <source>
        <dbReference type="ARBA" id="ARBA00023015"/>
    </source>
</evidence>
<accession>X0QIK1</accession>
<feature type="domain" description="HTH marR-type" evidence="4">
    <location>
        <begin position="1"/>
        <end position="115"/>
    </location>
</feature>
<dbReference type="InterPro" id="IPR036388">
    <property type="entry name" value="WH-like_DNA-bd_sf"/>
</dbReference>
<evidence type="ECO:0000313" key="5">
    <source>
        <dbReference type="EMBL" id="KRM33191.1"/>
    </source>
</evidence>
<keyword evidence="3" id="KW-0804">Transcription</keyword>
<dbReference type="InterPro" id="IPR036390">
    <property type="entry name" value="WH_DNA-bd_sf"/>
</dbReference>
<dbReference type="PANTHER" id="PTHR42756:SF1">
    <property type="entry name" value="TRANSCRIPTIONAL REPRESSOR OF EMRAB OPERON"/>
    <property type="match status" value="1"/>
</dbReference>
<dbReference type="EMBL" id="AZGA01000057">
    <property type="protein sequence ID" value="KRM33191.1"/>
    <property type="molecule type" value="Genomic_DNA"/>
</dbReference>
<dbReference type="InterPro" id="IPR000835">
    <property type="entry name" value="HTH_MarR-typ"/>
</dbReference>
<keyword evidence="2" id="KW-0238">DNA-binding</keyword>
<dbReference type="GO" id="GO:0003677">
    <property type="term" value="F:DNA binding"/>
    <property type="evidence" value="ECO:0007669"/>
    <property type="project" value="UniProtKB-KW"/>
</dbReference>
<evidence type="ECO:0000256" key="3">
    <source>
        <dbReference type="ARBA" id="ARBA00023163"/>
    </source>
</evidence>